<keyword evidence="1" id="KW-0472">Membrane</keyword>
<evidence type="ECO:0000313" key="3">
    <source>
        <dbReference type="Proteomes" id="UP000012159"/>
    </source>
</evidence>
<name>M6WKN1_LEPBO</name>
<keyword evidence="1" id="KW-1133">Transmembrane helix</keyword>
<dbReference type="AlphaFoldDB" id="M6WKN1"/>
<evidence type="ECO:0000313" key="2">
    <source>
        <dbReference type="EMBL" id="EMO62338.1"/>
    </source>
</evidence>
<sequence>MKILKTKKLSPEKDRFSGDFPLSIFNSSFFKILFQTILNRERTFISSTFHSINFHPVSIVIEPMQTRRSFFKRFFRWIGFSWFFVFISLFSVEAVRIEVFVPLCDGTQLACGKGKAGNVRSLEGNLYWGAAYGVESFFKKASGYKVVERKDEPSGSSVLRRLRVERTPGKGEQKVSILFHAYAGDKIDDALSDFLNASAGNSESDLIIWAGHDRLMDRLPPNWKRSSRSPKPTAVLACESEKYFGPVLRSIGSTSIVLTRTFMAPEAYLIQALVDTSAKSGVKNKRAIRSALVDSYAKYQRISKRAAETVFSKLD</sequence>
<dbReference type="Proteomes" id="UP000012159">
    <property type="component" value="Unassembled WGS sequence"/>
</dbReference>
<reference evidence="2 3" key="1">
    <citation type="submission" date="2013-01" db="EMBL/GenBank/DDBJ databases">
        <authorList>
            <person name="Harkins D.M."/>
            <person name="Durkin A.S."/>
            <person name="Brinkac L.M."/>
            <person name="Haft D.H."/>
            <person name="Selengut J.D."/>
            <person name="Sanka R."/>
            <person name="DePew J."/>
            <person name="Purushe J."/>
            <person name="Picardeau M."/>
            <person name="Werts C."/>
            <person name="Goarant C."/>
            <person name="Vinetz J.M."/>
            <person name="Sutton G.G."/>
            <person name="Nierman W.C."/>
            <person name="Fouts D.E."/>
        </authorList>
    </citation>
    <scope>NUCLEOTIDE SEQUENCE [LARGE SCALE GENOMIC DNA]</scope>
    <source>
        <strain evidence="2 3">200901868</strain>
    </source>
</reference>
<evidence type="ECO:0000256" key="1">
    <source>
        <dbReference type="SAM" id="Phobius"/>
    </source>
</evidence>
<protein>
    <submittedName>
        <fullName evidence="2">Uncharacterized protein</fullName>
    </submittedName>
</protein>
<feature type="transmembrane region" description="Helical" evidence="1">
    <location>
        <begin position="74"/>
        <end position="92"/>
    </location>
</feature>
<comment type="caution">
    <text evidence="2">The sequence shown here is derived from an EMBL/GenBank/DDBJ whole genome shotgun (WGS) entry which is preliminary data.</text>
</comment>
<dbReference type="STRING" id="1192866.LEP1GSC133_1132"/>
<keyword evidence="1" id="KW-0812">Transmembrane</keyword>
<accession>M6WKN1</accession>
<proteinExistence type="predicted"/>
<dbReference type="EMBL" id="AKWF02000078">
    <property type="protein sequence ID" value="EMO62338.1"/>
    <property type="molecule type" value="Genomic_DNA"/>
</dbReference>
<organism evidence="2 3">
    <name type="scientific">Leptospira borgpetersenii serovar Pomona str. 200901868</name>
    <dbReference type="NCBI Taxonomy" id="1192866"/>
    <lineage>
        <taxon>Bacteria</taxon>
        <taxon>Pseudomonadati</taxon>
        <taxon>Spirochaetota</taxon>
        <taxon>Spirochaetia</taxon>
        <taxon>Leptospirales</taxon>
        <taxon>Leptospiraceae</taxon>
        <taxon>Leptospira</taxon>
    </lineage>
</organism>
<gene>
    <name evidence="2" type="ORF">LEP1GSC133_1132</name>
</gene>